<dbReference type="InterPro" id="IPR034747">
    <property type="entry name" value="EXOI_SH3"/>
</dbReference>
<dbReference type="GO" id="GO:0006281">
    <property type="term" value="P:DNA repair"/>
    <property type="evidence" value="ECO:0007669"/>
    <property type="project" value="UniProtKB-KW"/>
</dbReference>
<keyword evidence="3" id="KW-0269">Exonuclease</keyword>
<dbReference type="OrthoDB" id="9763470at2"/>
<dbReference type="Gene3D" id="3.30.420.10">
    <property type="entry name" value="Ribonuclease H-like superfamily/Ribonuclease H"/>
    <property type="match status" value="1"/>
</dbReference>
<dbReference type="PROSITE" id="PS51784">
    <property type="entry name" value="EXOI_SH3"/>
    <property type="match status" value="1"/>
</dbReference>
<dbReference type="HOGENOM" id="CLU_043508_1_0_7"/>
<organism evidence="3 4">
    <name type="scientific">Desulfobacter postgatei 2ac9</name>
    <dbReference type="NCBI Taxonomy" id="879212"/>
    <lineage>
        <taxon>Bacteria</taxon>
        <taxon>Pseudomonadati</taxon>
        <taxon>Thermodesulfobacteriota</taxon>
        <taxon>Desulfobacteria</taxon>
        <taxon>Desulfobacterales</taxon>
        <taxon>Desulfobacteraceae</taxon>
        <taxon>Desulfobacter</taxon>
    </lineage>
</organism>
<name>I5B4Z1_9BACT</name>
<dbReference type="EMBL" id="CM001488">
    <property type="protein sequence ID" value="EIM64554.1"/>
    <property type="molecule type" value="Genomic_DNA"/>
</dbReference>
<dbReference type="GO" id="GO:0008310">
    <property type="term" value="F:single-stranded DNA 3'-5' DNA exonuclease activity"/>
    <property type="evidence" value="ECO:0007669"/>
    <property type="project" value="UniProtKB-EC"/>
</dbReference>
<dbReference type="InterPro" id="IPR036397">
    <property type="entry name" value="RNaseH_sf"/>
</dbReference>
<gene>
    <name evidence="3" type="ORF">DespoDRAFT_02719</name>
</gene>
<dbReference type="InterPro" id="IPR013520">
    <property type="entry name" value="Ribonucl_H"/>
</dbReference>
<dbReference type="Pfam" id="PF00929">
    <property type="entry name" value="RNase_T"/>
    <property type="match status" value="1"/>
</dbReference>
<sequence length="490" mass="55895">MQTLLFYDIETSGLNPAFDQVLTFACIRTDMSLNEIGREDIVIRLRDDIVPSPGAFLTHRLDAEILETGISEYHAALKIHSLLNTPQTISTGYNSLGFDDEFLRFLFYRNLLDPYSHQFANGCSRMDMLPVTLIYYLFCTHALSWPVLEKGQPTMKLEHLTRQNKITTSGRAHQAMNDVESVIGLAKAFSKYGEIWSYVQGFFDKRADLERMENLQSSKLSKAYGMDLALMISVSFGAECNYMAPVVCVGGSVPYKNQSLWIRLDKEGMFDQVDEALGVYDLIAIRKKTGDQLFILPVLDRFWEKLSPKSHTACMRNLDFIKENMSGFNKTVSFHRNFKYPHVPDIDLDADLYQGGFFSFQDKKEIAIFHKTEEKKRYQATQSFQSNRVRMLAQRILVRNFNKNPGCVPEFKAHLESLLGIDPGKVIKGYKADVKLTCAKALEELEKIETETMQTFDSSQKDLVKWLKSHIQSQSAIIQSGSFDGRVNST</sequence>
<proteinExistence type="predicted"/>
<dbReference type="CDD" id="cd06138">
    <property type="entry name" value="ExoI_N"/>
    <property type="match status" value="1"/>
</dbReference>
<dbReference type="InterPro" id="IPR012337">
    <property type="entry name" value="RNaseH-like_sf"/>
</dbReference>
<dbReference type="GO" id="GO:0046872">
    <property type="term" value="F:metal ion binding"/>
    <property type="evidence" value="ECO:0007669"/>
    <property type="project" value="UniProtKB-KW"/>
</dbReference>
<evidence type="ECO:0000259" key="1">
    <source>
        <dbReference type="PROSITE" id="PS51784"/>
    </source>
</evidence>
<dbReference type="AlphaFoldDB" id="I5B4Z1"/>
<keyword evidence="3" id="KW-0378">Hydrolase</keyword>
<dbReference type="eggNOG" id="COG2925">
    <property type="taxonomic scope" value="Bacteria"/>
</dbReference>
<keyword evidence="3" id="KW-0540">Nuclease</keyword>
<dbReference type="PROSITE" id="PS51785">
    <property type="entry name" value="EXOI_C"/>
    <property type="match status" value="1"/>
</dbReference>
<accession>I5B4Z1</accession>
<dbReference type="GO" id="GO:0003677">
    <property type="term" value="F:DNA binding"/>
    <property type="evidence" value="ECO:0007669"/>
    <property type="project" value="UniProtKB-KW"/>
</dbReference>
<protein>
    <submittedName>
        <fullName evidence="3">Exonuclease I</fullName>
    </submittedName>
</protein>
<evidence type="ECO:0000313" key="4">
    <source>
        <dbReference type="Proteomes" id="UP000005778"/>
    </source>
</evidence>
<dbReference type="InterPro" id="IPR058561">
    <property type="entry name" value="Exonuc_1_C"/>
</dbReference>
<feature type="domain" description="ExoI SH3-like" evidence="1">
    <location>
        <begin position="193"/>
        <end position="340"/>
    </location>
</feature>
<dbReference type="Gene3D" id="1.20.1280.70">
    <property type="entry name" value="Exonuclease ExoI, domain 3"/>
    <property type="match status" value="1"/>
</dbReference>
<reference evidence="3 4" key="1">
    <citation type="submission" date="2011-09" db="EMBL/GenBank/DDBJ databases">
        <authorList>
            <consortium name="US DOE Joint Genome Institute (JGI-PGF)"/>
            <person name="Lucas S."/>
            <person name="Han J."/>
            <person name="Lapidus A."/>
            <person name="Cheng J.-F."/>
            <person name="Goodwin L."/>
            <person name="Pitluck S."/>
            <person name="Peters L."/>
            <person name="Land M.L."/>
            <person name="Hauser L."/>
            <person name="Orellana R."/>
            <person name="Lovley D."/>
            <person name="Woyke T.J."/>
        </authorList>
    </citation>
    <scope>NUCLEOTIDE SEQUENCE [LARGE SCALE GENOMIC DNA]</scope>
    <source>
        <strain evidence="3 4">2ac9</strain>
    </source>
</reference>
<dbReference type="STRING" id="879212.DespoDRAFT_02719"/>
<dbReference type="Pfam" id="PF26016">
    <property type="entry name" value="ExoI_C"/>
    <property type="match status" value="1"/>
</dbReference>
<dbReference type="SUPFAM" id="SSF53098">
    <property type="entry name" value="Ribonuclease H-like"/>
    <property type="match status" value="1"/>
</dbReference>
<dbReference type="SMART" id="SM00479">
    <property type="entry name" value="EXOIII"/>
    <property type="match status" value="1"/>
</dbReference>
<feature type="domain" description="ExoI C-terminal" evidence="2">
    <location>
        <begin position="344"/>
        <end position="475"/>
    </location>
</feature>
<evidence type="ECO:0000259" key="2">
    <source>
        <dbReference type="PROSITE" id="PS51785"/>
    </source>
</evidence>
<reference evidence="3 4" key="2">
    <citation type="submission" date="2012-02" db="EMBL/GenBank/DDBJ databases">
        <title>Improved High-Quality Draft sequence of Desulfobacter postgatei 2ac9.</title>
        <authorList>
            <consortium name="US DOE Joint Genome Institute"/>
            <person name="Lucas S."/>
            <person name="Han J."/>
            <person name="Lapidus A."/>
            <person name="Cheng J.-F."/>
            <person name="Goodwin L."/>
            <person name="Pitluck S."/>
            <person name="Peters L."/>
            <person name="Ovchinnikova G."/>
            <person name="Held B."/>
            <person name="Detter J.C."/>
            <person name="Han C."/>
            <person name="Tapia R."/>
            <person name="Land M."/>
            <person name="Hauser L."/>
            <person name="Kyrpides N."/>
            <person name="Ivanova N."/>
            <person name="Pagani I."/>
            <person name="Orellana R."/>
            <person name="Lovley D."/>
            <person name="Woyke T."/>
        </authorList>
    </citation>
    <scope>NUCLEOTIDE SEQUENCE [LARGE SCALE GENOMIC DNA]</scope>
    <source>
        <strain evidence="3 4">2ac9</strain>
    </source>
</reference>
<dbReference type="RefSeq" id="WP_004074111.1">
    <property type="nucleotide sequence ID" value="NZ_CM001488.1"/>
</dbReference>
<evidence type="ECO:0000313" key="3">
    <source>
        <dbReference type="EMBL" id="EIM64554.1"/>
    </source>
</evidence>
<keyword evidence="4" id="KW-1185">Reference proteome</keyword>
<dbReference type="Proteomes" id="UP000005778">
    <property type="component" value="Chromosome"/>
</dbReference>